<keyword evidence="2" id="KW-1185">Reference proteome</keyword>
<sequence length="46" mass="5050">MADESLCLLQSDNPHDTGSKVFWLSNGSCSSKSLLMPDDLLETFCL</sequence>
<dbReference type="EMBL" id="BPVZ01000009">
    <property type="protein sequence ID" value="GKU95739.1"/>
    <property type="molecule type" value="Genomic_DNA"/>
</dbReference>
<proteinExistence type="predicted"/>
<protein>
    <submittedName>
        <fullName evidence="1">Uncharacterized protein</fullName>
    </submittedName>
</protein>
<organism evidence="1 2">
    <name type="scientific">Rubroshorea leprosula</name>
    <dbReference type="NCBI Taxonomy" id="152421"/>
    <lineage>
        <taxon>Eukaryota</taxon>
        <taxon>Viridiplantae</taxon>
        <taxon>Streptophyta</taxon>
        <taxon>Embryophyta</taxon>
        <taxon>Tracheophyta</taxon>
        <taxon>Spermatophyta</taxon>
        <taxon>Magnoliopsida</taxon>
        <taxon>eudicotyledons</taxon>
        <taxon>Gunneridae</taxon>
        <taxon>Pentapetalae</taxon>
        <taxon>rosids</taxon>
        <taxon>malvids</taxon>
        <taxon>Malvales</taxon>
        <taxon>Dipterocarpaceae</taxon>
        <taxon>Rubroshorea</taxon>
    </lineage>
</organism>
<dbReference type="Proteomes" id="UP001054252">
    <property type="component" value="Unassembled WGS sequence"/>
</dbReference>
<evidence type="ECO:0000313" key="1">
    <source>
        <dbReference type="EMBL" id="GKU95739.1"/>
    </source>
</evidence>
<gene>
    <name evidence="1" type="ORF">SLEP1_g9062</name>
</gene>
<evidence type="ECO:0000313" key="2">
    <source>
        <dbReference type="Proteomes" id="UP001054252"/>
    </source>
</evidence>
<accession>A0AAV5IEY5</accession>
<comment type="caution">
    <text evidence="1">The sequence shown here is derived from an EMBL/GenBank/DDBJ whole genome shotgun (WGS) entry which is preliminary data.</text>
</comment>
<dbReference type="AlphaFoldDB" id="A0AAV5IEY5"/>
<reference evidence="1 2" key="1">
    <citation type="journal article" date="2021" name="Commun. Biol.">
        <title>The genome of Shorea leprosula (Dipterocarpaceae) highlights the ecological relevance of drought in aseasonal tropical rainforests.</title>
        <authorList>
            <person name="Ng K.K.S."/>
            <person name="Kobayashi M.J."/>
            <person name="Fawcett J.A."/>
            <person name="Hatakeyama M."/>
            <person name="Paape T."/>
            <person name="Ng C.H."/>
            <person name="Ang C.C."/>
            <person name="Tnah L.H."/>
            <person name="Lee C.T."/>
            <person name="Nishiyama T."/>
            <person name="Sese J."/>
            <person name="O'Brien M.J."/>
            <person name="Copetti D."/>
            <person name="Mohd Noor M.I."/>
            <person name="Ong R.C."/>
            <person name="Putra M."/>
            <person name="Sireger I.Z."/>
            <person name="Indrioko S."/>
            <person name="Kosugi Y."/>
            <person name="Izuno A."/>
            <person name="Isagi Y."/>
            <person name="Lee S.L."/>
            <person name="Shimizu K.K."/>
        </authorList>
    </citation>
    <scope>NUCLEOTIDE SEQUENCE [LARGE SCALE GENOMIC DNA]</scope>
    <source>
        <strain evidence="1">214</strain>
    </source>
</reference>
<name>A0AAV5IEY5_9ROSI</name>